<dbReference type="RefSeq" id="WP_096579031.1">
    <property type="nucleotide sequence ID" value="NZ_CAWNJS010000001.1"/>
</dbReference>
<organism evidence="7 8">
    <name type="scientific">Tolypothrix tenuis PCC 7101</name>
    <dbReference type="NCBI Taxonomy" id="231146"/>
    <lineage>
        <taxon>Bacteria</taxon>
        <taxon>Bacillati</taxon>
        <taxon>Cyanobacteriota</taxon>
        <taxon>Cyanophyceae</taxon>
        <taxon>Nostocales</taxon>
        <taxon>Tolypothrichaceae</taxon>
        <taxon>Tolypothrix</taxon>
    </lineage>
</organism>
<comment type="similarity">
    <text evidence="6">Belongs to the endonuclease V family.</text>
</comment>
<dbReference type="PANTHER" id="PTHR28511:SF1">
    <property type="entry name" value="ENDONUCLEASE V"/>
    <property type="match status" value="1"/>
</dbReference>
<dbReference type="EMBL" id="AP018248">
    <property type="protein sequence ID" value="BAZ00276.1"/>
    <property type="molecule type" value="Genomic_DNA"/>
</dbReference>
<reference evidence="7 8" key="1">
    <citation type="submission" date="2017-06" db="EMBL/GenBank/DDBJ databases">
        <title>Genome sequencing of cyanobaciteial culture collection at National Institute for Environmental Studies (NIES).</title>
        <authorList>
            <person name="Hirose Y."/>
            <person name="Shimura Y."/>
            <person name="Fujisawa T."/>
            <person name="Nakamura Y."/>
            <person name="Kawachi M."/>
        </authorList>
    </citation>
    <scope>NUCLEOTIDE SEQUENCE [LARGE SCALE GENOMIC DNA]</scope>
    <source>
        <strain evidence="7 8">NIES-37</strain>
    </source>
</reference>
<comment type="subcellular location">
    <subcellularLocation>
        <location evidence="1 6">Cytoplasm</location>
    </subcellularLocation>
</comment>
<evidence type="ECO:0000256" key="1">
    <source>
        <dbReference type="ARBA" id="ARBA00004496"/>
    </source>
</evidence>
<keyword evidence="8" id="KW-1185">Reference proteome</keyword>
<keyword evidence="5 6" id="KW-0378">Hydrolase</keyword>
<feature type="binding site" evidence="6">
    <location>
        <position position="112"/>
    </location>
    <ligand>
        <name>Mg(2+)</name>
        <dbReference type="ChEBI" id="CHEBI:18420"/>
    </ligand>
</feature>
<sequence>MKIYQQHDWPQTLEEAIAIQEKLRNQTITEDKLPETIKYVAGVDMGFEADGTISHAAVAVLSFPDLQIVETAVARRPTSFPYIPGFLSFREIPAVLDALEKVRILPDIILCDGQGIAHPRRLGIASHLGLLIDMPTIGVAKSLLIGKYDEVPETKGSWQPLIHQGEIIGAVLRTRTGVKPLYISSGHRISLPTAIDYVLRCTTKYRLPETTRIADKLASSR</sequence>
<gene>
    <name evidence="6" type="primary">nfi</name>
    <name evidence="7" type="ORF">NIES37_42650</name>
</gene>
<dbReference type="GO" id="GO:0005737">
    <property type="term" value="C:cytoplasm"/>
    <property type="evidence" value="ECO:0007669"/>
    <property type="project" value="UniProtKB-SubCell"/>
</dbReference>
<keyword evidence="3 6" id="KW-0540">Nuclease</keyword>
<dbReference type="GO" id="GO:0003727">
    <property type="term" value="F:single-stranded RNA binding"/>
    <property type="evidence" value="ECO:0007669"/>
    <property type="project" value="TreeGrafter"/>
</dbReference>
<keyword evidence="4 6" id="KW-0255">Endonuclease</keyword>
<dbReference type="GO" id="GO:0006281">
    <property type="term" value="P:DNA repair"/>
    <property type="evidence" value="ECO:0007669"/>
    <property type="project" value="UniProtKB-UniRule"/>
</dbReference>
<dbReference type="Proteomes" id="UP000218785">
    <property type="component" value="Chromosome"/>
</dbReference>
<accession>A0A1Z4N3K1</accession>
<comment type="catalytic activity">
    <reaction evidence="6">
        <text>Endonucleolytic cleavage at apurinic or apyrimidinic sites to products with a 5'-phosphate.</text>
        <dbReference type="EC" id="3.1.21.7"/>
    </reaction>
</comment>
<evidence type="ECO:0000256" key="5">
    <source>
        <dbReference type="ARBA" id="ARBA00022801"/>
    </source>
</evidence>
<proteinExistence type="inferred from homology"/>
<comment type="cofactor">
    <cofactor evidence="6">
        <name>Mg(2+)</name>
        <dbReference type="ChEBI" id="CHEBI:18420"/>
    </cofactor>
</comment>
<dbReference type="GO" id="GO:0016891">
    <property type="term" value="F:RNA endonuclease activity producing 5'-phosphomonoesters, hydrolytic mechanism"/>
    <property type="evidence" value="ECO:0007669"/>
    <property type="project" value="TreeGrafter"/>
</dbReference>
<dbReference type="HAMAP" id="MF_00801">
    <property type="entry name" value="Endonuclease_5"/>
    <property type="match status" value="1"/>
</dbReference>
<keyword evidence="6" id="KW-0479">Metal-binding</keyword>
<evidence type="ECO:0000256" key="4">
    <source>
        <dbReference type="ARBA" id="ARBA00022759"/>
    </source>
</evidence>
<feature type="site" description="Interaction with target DNA" evidence="6">
    <location>
        <position position="82"/>
    </location>
</feature>
<dbReference type="KEGG" id="ttq:NIES37_42650"/>
<comment type="function">
    <text evidence="6">DNA repair enzyme involved in the repair of deaminated bases. Selectively cleaves double-stranded DNA at the second phosphodiester bond 3' to a deoxyinosine leaving behind the intact lesion on the nicked DNA.</text>
</comment>
<evidence type="ECO:0000313" key="7">
    <source>
        <dbReference type="EMBL" id="BAZ00276.1"/>
    </source>
</evidence>
<evidence type="ECO:0000256" key="3">
    <source>
        <dbReference type="ARBA" id="ARBA00022722"/>
    </source>
</evidence>
<dbReference type="PANTHER" id="PTHR28511">
    <property type="entry name" value="ENDONUCLEASE V"/>
    <property type="match status" value="1"/>
</dbReference>
<dbReference type="InterPro" id="IPR007581">
    <property type="entry name" value="Endonuclease-V"/>
</dbReference>
<dbReference type="GO" id="GO:0000287">
    <property type="term" value="F:magnesium ion binding"/>
    <property type="evidence" value="ECO:0007669"/>
    <property type="project" value="UniProtKB-UniRule"/>
</dbReference>
<keyword evidence="6" id="KW-0234">DNA repair</keyword>
<name>A0A1Z4N3K1_9CYAN</name>
<keyword evidence="6" id="KW-0460">Magnesium</keyword>
<keyword evidence="6" id="KW-0227">DNA damage</keyword>
<keyword evidence="2 6" id="KW-0963">Cytoplasm</keyword>
<dbReference type="EC" id="3.1.21.7" evidence="6"/>
<evidence type="ECO:0000313" key="8">
    <source>
        <dbReference type="Proteomes" id="UP000218785"/>
    </source>
</evidence>
<feature type="binding site" evidence="6">
    <location>
        <position position="44"/>
    </location>
    <ligand>
        <name>Mg(2+)</name>
        <dbReference type="ChEBI" id="CHEBI:18420"/>
    </ligand>
</feature>
<dbReference type="NCBIfam" id="NF008629">
    <property type="entry name" value="PRK11617.1"/>
    <property type="match status" value="1"/>
</dbReference>
<evidence type="ECO:0000256" key="2">
    <source>
        <dbReference type="ARBA" id="ARBA00022490"/>
    </source>
</evidence>
<protein>
    <recommendedName>
        <fullName evidence="6">Endonuclease V</fullName>
        <ecNumber evidence="6">3.1.21.7</ecNumber>
    </recommendedName>
    <alternativeName>
        <fullName evidence="6">Deoxyinosine 3'endonuclease</fullName>
    </alternativeName>
    <alternativeName>
        <fullName evidence="6">Deoxyribonuclease V</fullName>
        <shortName evidence="6">DNase V</shortName>
    </alternativeName>
</protein>
<dbReference type="CDD" id="cd06559">
    <property type="entry name" value="Endonuclease_V"/>
    <property type="match status" value="1"/>
</dbReference>
<dbReference type="GO" id="GO:0043737">
    <property type="term" value="F:deoxyribonuclease V activity"/>
    <property type="evidence" value="ECO:0007669"/>
    <property type="project" value="UniProtKB-UniRule"/>
</dbReference>
<evidence type="ECO:0000256" key="6">
    <source>
        <dbReference type="HAMAP-Rule" id="MF_00801"/>
    </source>
</evidence>
<dbReference type="AlphaFoldDB" id="A0A1Z4N3K1"/>
<dbReference type="Pfam" id="PF04493">
    <property type="entry name" value="Endonuclease_5"/>
    <property type="match status" value="1"/>
</dbReference>
<dbReference type="Gene3D" id="3.30.2170.10">
    <property type="entry name" value="archaeoglobus fulgidus dsm 4304 superfamily"/>
    <property type="match status" value="1"/>
</dbReference>